<keyword evidence="4 5" id="KW-0472">Membrane</keyword>
<reference evidence="7 8" key="1">
    <citation type="submission" date="2013-03" db="EMBL/GenBank/DDBJ databases">
        <authorList>
            <person name="Le V."/>
        </authorList>
    </citation>
    <scope>NUCLEOTIDE SEQUENCE [LARGE SCALE GENOMIC DNA]</scope>
    <source>
        <strain evidence="7 8">BiD32</strain>
    </source>
</reference>
<feature type="transmembrane region" description="Helical" evidence="5">
    <location>
        <begin position="114"/>
        <end position="135"/>
    </location>
</feature>
<dbReference type="Pfam" id="PF07690">
    <property type="entry name" value="MFS_1"/>
    <property type="match status" value="1"/>
</dbReference>
<dbReference type="Gene3D" id="1.20.1250.20">
    <property type="entry name" value="MFS general substrate transporter like domains"/>
    <property type="match status" value="2"/>
</dbReference>
<dbReference type="GO" id="GO:0046943">
    <property type="term" value="F:carboxylic acid transmembrane transporter activity"/>
    <property type="evidence" value="ECO:0007669"/>
    <property type="project" value="TreeGrafter"/>
</dbReference>
<accession>N1MQ52</accession>
<dbReference type="InterPro" id="IPR020846">
    <property type="entry name" value="MFS_dom"/>
</dbReference>
<evidence type="ECO:0000313" key="8">
    <source>
        <dbReference type="Proteomes" id="UP000013201"/>
    </source>
</evidence>
<evidence type="ECO:0000256" key="4">
    <source>
        <dbReference type="ARBA" id="ARBA00023136"/>
    </source>
</evidence>
<feature type="transmembrane region" description="Helical" evidence="5">
    <location>
        <begin position="173"/>
        <end position="190"/>
    </location>
</feature>
<feature type="transmembrane region" description="Helical" evidence="5">
    <location>
        <begin position="147"/>
        <end position="167"/>
    </location>
</feature>
<dbReference type="OrthoDB" id="9800416at2"/>
<keyword evidence="3 5" id="KW-1133">Transmembrane helix</keyword>
<keyword evidence="8" id="KW-1185">Reference proteome</keyword>
<sequence>MKRAEHQLAAGAARSPRLRDPWLLLMAVGLGFLEGIDLIAVGYTLPRMSSDLALDSAQAGLVASTALFGLMIGAIVGGRAADLYGRRPIILVSILMMALGSIGTASAFSYQSLLIVRLVAGLGCGGLFPMLVTMAGEAARPSFRSTAIGIMMTSGPLAGIAAGLLALYPDWRLVFYIGGVGPLLFLPFIWRRVPSGGPAQELEASAAVRTSFLEALAGGQRLIGTLLIWSIAFCSTLVVYVFLNWLPSLLRAHGVGDVESNIALIVYSVGGIFGNLAGGAGVDRNQAVSADEPAFD</sequence>
<dbReference type="Proteomes" id="UP000013201">
    <property type="component" value="Unassembled WGS sequence"/>
</dbReference>
<feature type="transmembrane region" description="Helical" evidence="5">
    <location>
        <begin position="89"/>
        <end position="108"/>
    </location>
</feature>
<dbReference type="PROSITE" id="PS50850">
    <property type="entry name" value="MFS"/>
    <property type="match status" value="1"/>
</dbReference>
<dbReference type="RefSeq" id="WP_006961641.1">
    <property type="nucleotide sequence ID" value="NZ_CAVK010000170.1"/>
</dbReference>
<keyword evidence="2 5" id="KW-0812">Transmembrane</keyword>
<dbReference type="PROSITE" id="PS00216">
    <property type="entry name" value="SUGAR_TRANSPORT_1"/>
    <property type="match status" value="1"/>
</dbReference>
<feature type="transmembrane region" description="Helical" evidence="5">
    <location>
        <begin position="222"/>
        <end position="242"/>
    </location>
</feature>
<dbReference type="InterPro" id="IPR011701">
    <property type="entry name" value="MFS"/>
</dbReference>
<dbReference type="SUPFAM" id="SSF103473">
    <property type="entry name" value="MFS general substrate transporter"/>
    <property type="match status" value="1"/>
</dbReference>
<feature type="transmembrane region" description="Helical" evidence="5">
    <location>
        <begin position="21"/>
        <end position="45"/>
    </location>
</feature>
<evidence type="ECO:0000313" key="7">
    <source>
        <dbReference type="EMBL" id="CCW19061.1"/>
    </source>
</evidence>
<evidence type="ECO:0000256" key="2">
    <source>
        <dbReference type="ARBA" id="ARBA00022692"/>
    </source>
</evidence>
<dbReference type="PANTHER" id="PTHR23508">
    <property type="entry name" value="CARBOXYLIC ACID TRANSPORTER PROTEIN HOMOLOG"/>
    <property type="match status" value="1"/>
</dbReference>
<feature type="transmembrane region" description="Helical" evidence="5">
    <location>
        <begin position="57"/>
        <end position="77"/>
    </location>
</feature>
<protein>
    <submittedName>
        <fullName evidence="7">3-hydroxyphenylpropionic acid transporter</fullName>
    </submittedName>
</protein>
<dbReference type="AlphaFoldDB" id="N1MQ52"/>
<evidence type="ECO:0000259" key="6">
    <source>
        <dbReference type="PROSITE" id="PS50850"/>
    </source>
</evidence>
<reference evidence="8" key="2">
    <citation type="submission" date="2013-04" db="EMBL/GenBank/DDBJ databases">
        <title>Bisphenol A degrading Sphingobium sp. strain BiD32.</title>
        <authorList>
            <person name="Nielsen J.L."/>
            <person name="Zhou N.A."/>
            <person name="Kjeldal H."/>
        </authorList>
    </citation>
    <scope>NUCLEOTIDE SEQUENCE [LARGE SCALE GENOMIC DNA]</scope>
    <source>
        <strain evidence="8">BiD32</strain>
    </source>
</reference>
<comment type="subcellular location">
    <subcellularLocation>
        <location evidence="1">Membrane</location>
        <topology evidence="1">Multi-pass membrane protein</topology>
    </subcellularLocation>
</comment>
<evidence type="ECO:0000256" key="3">
    <source>
        <dbReference type="ARBA" id="ARBA00022989"/>
    </source>
</evidence>
<dbReference type="EMBL" id="CAVK010000170">
    <property type="protein sequence ID" value="CCW19061.1"/>
    <property type="molecule type" value="Genomic_DNA"/>
</dbReference>
<organism evidence="7 8">
    <name type="scientific">Sphingobium indicum BiD32</name>
    <dbReference type="NCBI Taxonomy" id="1301087"/>
    <lineage>
        <taxon>Bacteria</taxon>
        <taxon>Pseudomonadati</taxon>
        <taxon>Pseudomonadota</taxon>
        <taxon>Alphaproteobacteria</taxon>
        <taxon>Sphingomonadales</taxon>
        <taxon>Sphingomonadaceae</taxon>
        <taxon>Sphingobium</taxon>
    </lineage>
</organism>
<proteinExistence type="predicted"/>
<comment type="caution">
    <text evidence="7">The sequence shown here is derived from an EMBL/GenBank/DDBJ whole genome shotgun (WGS) entry which is preliminary data.</text>
</comment>
<dbReference type="InterPro" id="IPR036259">
    <property type="entry name" value="MFS_trans_sf"/>
</dbReference>
<evidence type="ECO:0000256" key="1">
    <source>
        <dbReference type="ARBA" id="ARBA00004141"/>
    </source>
</evidence>
<name>N1MQ52_9SPHN</name>
<dbReference type="GO" id="GO:0005886">
    <property type="term" value="C:plasma membrane"/>
    <property type="evidence" value="ECO:0007669"/>
    <property type="project" value="TreeGrafter"/>
</dbReference>
<feature type="domain" description="Major facilitator superfamily (MFS) profile" evidence="6">
    <location>
        <begin position="23"/>
        <end position="296"/>
    </location>
</feature>
<gene>
    <name evidence="7" type="ORF">EBBID32_34230</name>
</gene>
<dbReference type="InterPro" id="IPR005829">
    <property type="entry name" value="Sugar_transporter_CS"/>
</dbReference>
<evidence type="ECO:0000256" key="5">
    <source>
        <dbReference type="SAM" id="Phobius"/>
    </source>
</evidence>
<feature type="transmembrane region" description="Helical" evidence="5">
    <location>
        <begin position="262"/>
        <end position="282"/>
    </location>
</feature>
<dbReference type="PANTHER" id="PTHR23508:SF10">
    <property type="entry name" value="CARBOXYLIC ACID TRANSPORTER PROTEIN HOMOLOG"/>
    <property type="match status" value="1"/>
</dbReference>